<evidence type="ECO:0000259" key="1">
    <source>
        <dbReference type="Pfam" id="PF13340"/>
    </source>
</evidence>
<dbReference type="RefSeq" id="WP_197526152.1">
    <property type="nucleotide sequence ID" value="NZ_SJPR01000001.1"/>
</dbReference>
<dbReference type="Proteomes" id="UP000317421">
    <property type="component" value="Unassembled WGS sequence"/>
</dbReference>
<protein>
    <recommendedName>
        <fullName evidence="1">Insertion element IS402-like domain-containing protein</fullName>
    </recommendedName>
</protein>
<reference evidence="2 3" key="1">
    <citation type="submission" date="2019-02" db="EMBL/GenBank/DDBJ databases">
        <title>Deep-cultivation of Planctomycetes and their phenomic and genomic characterization uncovers novel biology.</title>
        <authorList>
            <person name="Wiegand S."/>
            <person name="Jogler M."/>
            <person name="Boedeker C."/>
            <person name="Pinto D."/>
            <person name="Vollmers J."/>
            <person name="Rivas-Marin E."/>
            <person name="Kohn T."/>
            <person name="Peeters S.H."/>
            <person name="Heuer A."/>
            <person name="Rast P."/>
            <person name="Oberbeckmann S."/>
            <person name="Bunk B."/>
            <person name="Jeske O."/>
            <person name="Meyerdierks A."/>
            <person name="Storesund J.E."/>
            <person name="Kallscheuer N."/>
            <person name="Luecker S."/>
            <person name="Lage O.M."/>
            <person name="Pohl T."/>
            <person name="Merkel B.J."/>
            <person name="Hornburger P."/>
            <person name="Mueller R.-W."/>
            <person name="Bruemmer F."/>
            <person name="Labrenz M."/>
            <person name="Spormann A.M."/>
            <person name="Op Den Camp H."/>
            <person name="Overmann J."/>
            <person name="Amann R."/>
            <person name="Jetten M.S.M."/>
            <person name="Mascher T."/>
            <person name="Medema M.H."/>
            <person name="Devos D.P."/>
            <person name="Kaster A.-K."/>
            <person name="Ovreas L."/>
            <person name="Rohde M."/>
            <person name="Galperin M.Y."/>
            <person name="Jogler C."/>
        </authorList>
    </citation>
    <scope>NUCLEOTIDE SEQUENCE [LARGE SCALE GENOMIC DNA]</scope>
    <source>
        <strain evidence="2 3">Pla108</strain>
    </source>
</reference>
<proteinExistence type="predicted"/>
<evidence type="ECO:0000313" key="2">
    <source>
        <dbReference type="EMBL" id="TWT99457.1"/>
    </source>
</evidence>
<comment type="caution">
    <text evidence="2">The sequence shown here is derived from an EMBL/GenBank/DDBJ whole genome shotgun (WGS) entry which is preliminary data.</text>
</comment>
<feature type="domain" description="Insertion element IS402-like" evidence="1">
    <location>
        <begin position="6"/>
        <end position="76"/>
    </location>
</feature>
<dbReference type="PANTHER" id="PTHR46637">
    <property type="entry name" value="TIS1421-TRANSPOSASE PROTEIN A"/>
    <property type="match status" value="1"/>
</dbReference>
<dbReference type="EMBL" id="SJPR01000001">
    <property type="protein sequence ID" value="TWT99457.1"/>
    <property type="molecule type" value="Genomic_DNA"/>
</dbReference>
<dbReference type="Pfam" id="PF13340">
    <property type="entry name" value="DUF4096"/>
    <property type="match status" value="1"/>
</dbReference>
<accession>A0A5C6AJ08</accession>
<organism evidence="2 3">
    <name type="scientific">Botrimarina colliarenosi</name>
    <dbReference type="NCBI Taxonomy" id="2528001"/>
    <lineage>
        <taxon>Bacteria</taxon>
        <taxon>Pseudomonadati</taxon>
        <taxon>Planctomycetota</taxon>
        <taxon>Planctomycetia</taxon>
        <taxon>Pirellulales</taxon>
        <taxon>Lacipirellulaceae</taxon>
        <taxon>Botrimarina</taxon>
    </lineage>
</organism>
<sequence>MVRDRLSDDAWEQIADVFPPPAAVGRKRKDPRDVVDGILYVLRTGCPWRDLHEEFGPWQSVYHHFNKWASDGTLDEALGRLTYAKPAEASSFSAARAKLPKLDHLRRLSNRANSLRCTRPQQGWDARPRFDFLVRRTLAANAESPVWGFGSAPGA</sequence>
<keyword evidence="3" id="KW-1185">Reference proteome</keyword>
<dbReference type="AlphaFoldDB" id="A0A5C6AJ08"/>
<name>A0A5C6AJ08_9BACT</name>
<evidence type="ECO:0000313" key="3">
    <source>
        <dbReference type="Proteomes" id="UP000317421"/>
    </source>
</evidence>
<gene>
    <name evidence="2" type="ORF">Pla108_03960</name>
</gene>
<dbReference type="InterPro" id="IPR025161">
    <property type="entry name" value="IS402-like_dom"/>
</dbReference>
<dbReference type="PANTHER" id="PTHR46637:SF1">
    <property type="entry name" value="BLL5188 PROTEIN"/>
    <property type="match status" value="1"/>
</dbReference>
<dbReference type="InterPro" id="IPR052909">
    <property type="entry name" value="Transposase_6_like"/>
</dbReference>